<dbReference type="Pfam" id="PF03534">
    <property type="entry name" value="SpvB"/>
    <property type="match status" value="1"/>
</dbReference>
<dbReference type="Gene3D" id="2.60.40.10">
    <property type="entry name" value="Immunoglobulins"/>
    <property type="match status" value="4"/>
</dbReference>
<dbReference type="GO" id="GO:0005576">
    <property type="term" value="C:extracellular region"/>
    <property type="evidence" value="ECO:0007669"/>
    <property type="project" value="UniProtKB-SubCell"/>
</dbReference>
<dbReference type="InterPro" id="IPR003284">
    <property type="entry name" value="Sal_SpvB"/>
</dbReference>
<dbReference type="PANTHER" id="PTHR39576">
    <property type="entry name" value="ATTACHING AND EFFACING PROTEIN HOMOLOG-RELATED-RELATED"/>
    <property type="match status" value="1"/>
</dbReference>
<dbReference type="Pfam" id="PF12255">
    <property type="entry name" value="TcdB_toxin_midC"/>
    <property type="match status" value="1"/>
</dbReference>
<evidence type="ECO:0000313" key="7">
    <source>
        <dbReference type="EMBL" id="NWB86251.1"/>
    </source>
</evidence>
<dbReference type="SMART" id="SM00634">
    <property type="entry name" value="BID_1"/>
    <property type="match status" value="2"/>
</dbReference>
<dbReference type="PRINTS" id="PR01341">
    <property type="entry name" value="SALSPVBPROT"/>
</dbReference>
<keyword evidence="3" id="KW-0964">Secreted</keyword>
<feature type="domain" description="Big-1" evidence="6">
    <location>
        <begin position="1753"/>
        <end position="1851"/>
    </location>
</feature>
<dbReference type="PANTHER" id="PTHR39576:SF1">
    <property type="entry name" value="INVASIN"/>
    <property type="match status" value="1"/>
</dbReference>
<feature type="compositionally biased region" description="Polar residues" evidence="5">
    <location>
        <begin position="1"/>
        <end position="11"/>
    </location>
</feature>
<feature type="region of interest" description="Disordered" evidence="5">
    <location>
        <begin position="1"/>
        <end position="21"/>
    </location>
</feature>
<dbReference type="InterPro" id="IPR022044">
    <property type="entry name" value="TcdB_toxin_mid/C"/>
</dbReference>
<dbReference type="PROSITE" id="PS51127">
    <property type="entry name" value="BIG1"/>
    <property type="match status" value="2"/>
</dbReference>
<organism evidence="7 8">
    <name type="scientific">Pseudomonas gingeri</name>
    <dbReference type="NCBI Taxonomy" id="117681"/>
    <lineage>
        <taxon>Bacteria</taxon>
        <taxon>Pseudomonadati</taxon>
        <taxon>Pseudomonadota</taxon>
        <taxon>Gammaproteobacteria</taxon>
        <taxon>Pseudomonadales</taxon>
        <taxon>Pseudomonadaceae</taxon>
        <taxon>Pseudomonas</taxon>
    </lineage>
</organism>
<dbReference type="InterPro" id="IPR028994">
    <property type="entry name" value="Integrin_alpha_N"/>
</dbReference>
<evidence type="ECO:0000256" key="1">
    <source>
        <dbReference type="ARBA" id="ARBA00004613"/>
    </source>
</evidence>
<evidence type="ECO:0000313" key="8">
    <source>
        <dbReference type="Proteomes" id="UP000522864"/>
    </source>
</evidence>
<evidence type="ECO:0000256" key="3">
    <source>
        <dbReference type="ARBA" id="ARBA00022525"/>
    </source>
</evidence>
<dbReference type="GO" id="GO:0009279">
    <property type="term" value="C:cell outer membrane"/>
    <property type="evidence" value="ECO:0007669"/>
    <property type="project" value="TreeGrafter"/>
</dbReference>
<dbReference type="InterPro" id="IPR008964">
    <property type="entry name" value="Invasin/intimin_cell_adhesion"/>
</dbReference>
<comment type="caution">
    <text evidence="7">The sequence shown here is derived from an EMBL/GenBank/DDBJ whole genome shotgun (WGS) entry which is preliminary data.</text>
</comment>
<accession>A0A7Y8BSH9</accession>
<dbReference type="EMBL" id="JACAQA010000010">
    <property type="protein sequence ID" value="NWB86251.1"/>
    <property type="molecule type" value="Genomic_DNA"/>
</dbReference>
<dbReference type="Proteomes" id="UP000522864">
    <property type="component" value="Unassembled WGS sequence"/>
</dbReference>
<reference evidence="7 8" key="1">
    <citation type="submission" date="2020-04" db="EMBL/GenBank/DDBJ databases">
        <title>Molecular characterization of pseudomonads from Agaricus bisporus reveal novel blotch 2 pathogens in Western Europe.</title>
        <authorList>
            <person name="Taparia T."/>
            <person name="Krijger M."/>
            <person name="Haynes E."/>
            <person name="Elpinstone J.G."/>
            <person name="Noble R."/>
            <person name="Van Der Wolf J."/>
        </authorList>
    </citation>
    <scope>NUCLEOTIDE SEQUENCE [LARGE SCALE GENOMIC DNA]</scope>
    <source>
        <strain evidence="7 8">G9001</strain>
    </source>
</reference>
<dbReference type="SUPFAM" id="SSF49373">
    <property type="entry name" value="Invasin/intimin cell-adhesion fragments"/>
    <property type="match status" value="3"/>
</dbReference>
<evidence type="ECO:0000256" key="5">
    <source>
        <dbReference type="SAM" id="MobiDB-lite"/>
    </source>
</evidence>
<dbReference type="Pfam" id="PF02369">
    <property type="entry name" value="Big_1"/>
    <property type="match status" value="2"/>
</dbReference>
<keyword evidence="4" id="KW-0843">Virulence</keyword>
<comment type="similarity">
    <text evidence="2">Belongs to the intimin/invasin family.</text>
</comment>
<proteinExistence type="inferred from homology"/>
<dbReference type="InterPro" id="IPR003344">
    <property type="entry name" value="Big_1_dom"/>
</dbReference>
<dbReference type="SUPFAM" id="SSF69318">
    <property type="entry name" value="Integrin alpha N-terminal domain"/>
    <property type="match status" value="1"/>
</dbReference>
<evidence type="ECO:0000259" key="6">
    <source>
        <dbReference type="PROSITE" id="PS51127"/>
    </source>
</evidence>
<dbReference type="InterPro" id="IPR051715">
    <property type="entry name" value="Intimin-Invasin_domain"/>
</dbReference>
<sequence>MDPQENFSITPPSLPKGGGAIQSIGKGWGEVGSTGKASFDLPLPISPGRGFAPALTLGYGSSVGNSLFGIGWVLSLGCVARRTSKGVPDYTDDDVMLGPDGTVWMAERDADGKIIRRPVNSYRGLELGIDYQVARYFPRIEGAFERIEHWRSADDYPGFWLIHGADGSLHLYGYNSSSRSTDLEDHLRVGEWLLEESLNALGEHILYEYAGEDHAGMPDDTPRDFRAQCYLSRVRYGNAEANAHLYHWVPGQLEQVQWHFDLIFDYGERDTGVEDIPAYEPTGVWPVRSDPFATYGYGFLLGNLRLCRQVLMFHQFPELGSEPLLVQRLLLEYRTTELGYNLLSAAHQQGYDEQGQIQSRPPVEFSYSAFEPEDSEYQEFDAMPGLNDGQQYQLVDLYGEGLPGVLYRSDKAWYYREPLRAQPAETADEVVYDSWRRLDAIPVMDSRKPVRQSLMDLTGDGRLDWVMAQPGVSGFFTLNPDRSWSRFVTFDAFPVEFFHPQSQLADLMGAGLSDLALIGPRSVRLYANRRREGFASGKDVAHFIETAPDDRLPVLSPAPTELVAFSDVLGSGQQHLVRIRHNEIVCWPNRGHGRFDPGFRLGTLPYTYESFDASRVLLADLDGSGAADLIYLTSDHAEIFMNRTGMGFEGTPLIQPWPPGVRYDRLCQVSTADLQGLGCSSLVITIPHMKPQHWRVDFVQAKPYLLHSTNNNMGAVGEVIYRSSAQEWLDEKQALLAANLEPVSYVPFPMPVAVEQIQLDEITGNRLTQRFEYCQGFYDGQEREFRGFGLVLQTDSDVTGDEQQLAGFTAPVLRKSWFHTGRLPDLPGLDYDRSDSAARPLGTALLLAPKVDSTDDIISDADDLTWHDMAYALAGMPLRVEVFGLDADDLLQDRPYSVQQSRYAVRLLQRRNEFQPYCRMQPLELESIAYTYERQPDDPLCQHHISLAWDPYGGLIHEVTVDYARRKSVSDDPPFSEVHEQTWWRAAHDDAQRFYYLNESRAQFIHLDDPEGCRLGLPYLSRGNALVLPKAVLGPEDISHESMLDRLNAPPAGDYQRVLTQFSVQRYQQAGQTLPAGQASFEALVDFLESAELDEAALQAYASVLSPAELEDKLPGLGYRPIEAMLPTEPDRVLWSTRKGFMTYAELDGFYRLISARPTESQGPTDIEFDAYYCLPISVTTADECVTRVDAADYRFLLPRRIVDPNQNIQEACYDGFGELSASSFHGTEAGVALGFDPIDEYQPVARLPAEAIADPDAALQGAASASFRDAFSWMRQREPVHAAVLQADRYPAPADNPGRKIRIAVQCWDGFGRALQTKQKVEPGDAYQIAADGTLVLDGDQPVSAPAAERWRVSERVEYNNKGLAVRVYRPYFADGYRYIKDESFRVFGHCDQQFYDPLGRPTLTLTAMGYKRRQRYLGWYGIAEDENDTWGEVEEESPTLPVVATLTVSAGQRAANGVDAHTATVTVKDANNRPVEGVTVVFPAIPDASRNPPYGDTNAQGLVETHITSTVPGTKRVSATRTDGMVEGVPKTVEFGSFQLVLEMDTDHGLVSDTEKNNWIMATVRLSDGSPAPRGTRVTFDPVDDVVFSASYCVTAGDTGRCPVMLGSTVAKTHTITARLAGELSEAQVDATFLHGAYDPAASTLEPIEGDKRADGVDAHLATVTLRDTYGNPYTATTASSYVLFPAVAGVTIDPTAPDRCEFVPGSATTSARITSQLAGTYSITATFGNGAGIGQPQTARFIGIAGDESRSTFSVSEGSQPADGLTAHTVTALILDSADNPFAGATVYFGTTGATLLETTCVTGPDGTCSVDLVATTPGTKEVRANLNRRVGGTLIYLSNNPQSAQFS</sequence>
<comment type="subcellular location">
    <subcellularLocation>
        <location evidence="1">Secreted</location>
    </subcellularLocation>
</comment>
<dbReference type="InterPro" id="IPR022045">
    <property type="entry name" value="TcdB_toxin_mid/N"/>
</dbReference>
<evidence type="ECO:0000256" key="4">
    <source>
        <dbReference type="ARBA" id="ARBA00023026"/>
    </source>
</evidence>
<gene>
    <name evidence="7" type="ORF">HX830_15345</name>
</gene>
<evidence type="ECO:0000256" key="2">
    <source>
        <dbReference type="ARBA" id="ARBA00010116"/>
    </source>
</evidence>
<protein>
    <submittedName>
        <fullName evidence="7">Ig-like domain-containing protein</fullName>
    </submittedName>
</protein>
<dbReference type="GO" id="GO:0005737">
    <property type="term" value="C:cytoplasm"/>
    <property type="evidence" value="ECO:0007669"/>
    <property type="project" value="InterPro"/>
</dbReference>
<dbReference type="InterPro" id="IPR013783">
    <property type="entry name" value="Ig-like_fold"/>
</dbReference>
<dbReference type="Pfam" id="PF12256">
    <property type="entry name" value="TcdB_toxin_midN"/>
    <property type="match status" value="1"/>
</dbReference>
<name>A0A7Y8BSH9_9PSED</name>
<feature type="domain" description="Big-1" evidence="6">
    <location>
        <begin position="1445"/>
        <end position="1538"/>
    </location>
</feature>